<reference evidence="13 14" key="1">
    <citation type="submission" date="2019-05" db="EMBL/GenBank/DDBJ databases">
        <authorList>
            <consortium name="Pathogen Informatics"/>
        </authorList>
    </citation>
    <scope>NUCLEOTIDE SEQUENCE [LARGE SCALE GENOMIC DNA]</scope>
    <source>
        <strain evidence="13 14">NM319</strain>
    </source>
</reference>
<dbReference type="Pfam" id="PF03895">
    <property type="entry name" value="YadA_anchor"/>
    <property type="match status" value="1"/>
</dbReference>
<evidence type="ECO:0000256" key="1">
    <source>
        <dbReference type="ARBA" id="ARBA00004241"/>
    </source>
</evidence>
<evidence type="ECO:0000313" key="13">
    <source>
        <dbReference type="EMBL" id="VTU05703.1"/>
    </source>
</evidence>
<dbReference type="EMBL" id="CABFKI010000001">
    <property type="protein sequence ID" value="VTU05703.1"/>
    <property type="molecule type" value="Genomic_DNA"/>
</dbReference>
<evidence type="ECO:0000256" key="7">
    <source>
        <dbReference type="ARBA" id="ARBA00022729"/>
    </source>
</evidence>
<dbReference type="InterPro" id="IPR045584">
    <property type="entry name" value="Pilin-like"/>
</dbReference>
<dbReference type="SUPFAM" id="SSF54523">
    <property type="entry name" value="Pili subunits"/>
    <property type="match status" value="1"/>
</dbReference>
<evidence type="ECO:0000256" key="2">
    <source>
        <dbReference type="ARBA" id="ARBA00004442"/>
    </source>
</evidence>
<comment type="subcellular location">
    <subcellularLocation>
        <location evidence="2">Cell outer membrane</location>
    </subcellularLocation>
    <subcellularLocation>
        <location evidence="1">Cell surface</location>
    </subcellularLocation>
</comment>
<evidence type="ECO:0000259" key="12">
    <source>
        <dbReference type="Pfam" id="PF05662"/>
    </source>
</evidence>
<organism evidence="13 14">
    <name type="scientific">Actinobacillus porcinus</name>
    <dbReference type="NCBI Taxonomy" id="51048"/>
    <lineage>
        <taxon>Bacteria</taxon>
        <taxon>Pseudomonadati</taxon>
        <taxon>Pseudomonadota</taxon>
        <taxon>Gammaproteobacteria</taxon>
        <taxon>Pasteurellales</taxon>
        <taxon>Pasteurellaceae</taxon>
        <taxon>Actinobacillus</taxon>
    </lineage>
</organism>
<feature type="domain" description="Trimeric autotransporter adhesin YadA-like stalk" evidence="12">
    <location>
        <begin position="87"/>
        <end position="123"/>
    </location>
</feature>
<dbReference type="Gene3D" id="2.150.10.10">
    <property type="entry name" value="Serralysin-like metalloprotease, C-terminal"/>
    <property type="match status" value="1"/>
</dbReference>
<dbReference type="Proteomes" id="UP000308167">
    <property type="component" value="Unassembled WGS sequence"/>
</dbReference>
<dbReference type="SUPFAM" id="SSF101967">
    <property type="entry name" value="Adhesin YadA, collagen-binding domain"/>
    <property type="match status" value="1"/>
</dbReference>
<dbReference type="InterPro" id="IPR005594">
    <property type="entry name" value="YadA_C"/>
</dbReference>
<dbReference type="Gene3D" id="3.30.1300.30">
    <property type="entry name" value="GSPII I/J protein-like"/>
    <property type="match status" value="1"/>
</dbReference>
<comment type="caution">
    <text evidence="13">The sequence shown here is derived from an EMBL/GenBank/DDBJ whole genome shotgun (WGS) entry which is preliminary data.</text>
</comment>
<proteinExistence type="inferred from homology"/>
<keyword evidence="5" id="KW-1134">Transmembrane beta strand</keyword>
<evidence type="ECO:0000256" key="4">
    <source>
        <dbReference type="ARBA" id="ARBA00022448"/>
    </source>
</evidence>
<keyword evidence="7" id="KW-0732">Signal</keyword>
<evidence type="ECO:0000256" key="3">
    <source>
        <dbReference type="ARBA" id="ARBA00005848"/>
    </source>
</evidence>
<protein>
    <submittedName>
        <fullName evidence="13">Autotransporter adhesin</fullName>
    </submittedName>
</protein>
<evidence type="ECO:0000259" key="11">
    <source>
        <dbReference type="Pfam" id="PF03895"/>
    </source>
</evidence>
<dbReference type="RefSeq" id="WP_135708924.1">
    <property type="nucleotide sequence ID" value="NZ_CABFKI010000001.1"/>
</dbReference>
<keyword evidence="10" id="KW-0998">Cell outer membrane</keyword>
<dbReference type="Pfam" id="PF05662">
    <property type="entry name" value="YadA_stalk"/>
    <property type="match status" value="1"/>
</dbReference>
<evidence type="ECO:0000313" key="14">
    <source>
        <dbReference type="Proteomes" id="UP000308167"/>
    </source>
</evidence>
<evidence type="ECO:0000256" key="9">
    <source>
        <dbReference type="ARBA" id="ARBA00023136"/>
    </source>
</evidence>
<name>A0ABY6THW1_9PAST</name>
<keyword evidence="14" id="KW-1185">Reference proteome</keyword>
<evidence type="ECO:0000256" key="6">
    <source>
        <dbReference type="ARBA" id="ARBA00022692"/>
    </source>
</evidence>
<keyword evidence="6" id="KW-0812">Transmembrane</keyword>
<dbReference type="GeneID" id="86154437"/>
<gene>
    <name evidence="13" type="ORF">SAMEA1410922_00027</name>
</gene>
<evidence type="ECO:0000256" key="8">
    <source>
        <dbReference type="ARBA" id="ARBA00022927"/>
    </source>
</evidence>
<accession>A0ABY6THW1</accession>
<evidence type="ECO:0000256" key="10">
    <source>
        <dbReference type="ARBA" id="ARBA00023237"/>
    </source>
</evidence>
<dbReference type="InterPro" id="IPR008635">
    <property type="entry name" value="Coiled_stalk_dom"/>
</dbReference>
<evidence type="ECO:0000256" key="5">
    <source>
        <dbReference type="ARBA" id="ARBA00022452"/>
    </source>
</evidence>
<keyword evidence="8" id="KW-0653">Protein transport</keyword>
<keyword evidence="9" id="KW-0472">Membrane</keyword>
<sequence length="205" mass="21542">MSAEWLPNIKRKANPGDTVTMTAGDNMKITKEGLNYTIETKKDVKFDSVTANSVNIGPVTLTGSTVTNPDGSKTNELSVGTADAPTRITNVAPGVKDADAVNVSQLKGVQNNINQRFGDVYQKMDREHKNLRAGIAGAAALAGIPEVHVAGRSMIAAAASAYKSENAIAVGYSRLSDNSKIKLKLTGSANSRGDVMGTVGVGYMW</sequence>
<keyword evidence="4" id="KW-0813">Transport</keyword>
<dbReference type="InterPro" id="IPR011049">
    <property type="entry name" value="Serralysin-like_metalloprot_C"/>
</dbReference>
<comment type="similarity">
    <text evidence="3">Belongs to the autotransporter-2 (AT-2) (TC 1.B.40) family.</text>
</comment>
<feature type="domain" description="Trimeric autotransporter adhesin YadA-like C-terminal membrane anchor" evidence="11">
    <location>
        <begin position="146"/>
        <end position="205"/>
    </location>
</feature>